<reference evidence="1 2" key="1">
    <citation type="submission" date="2018-04" db="EMBL/GenBank/DDBJ databases">
        <title>Serotype diversity and antimicrobial resistance among Salmonella enterica isolated from patients at an equine referral hospital.</title>
        <authorList>
            <person name="Leon I.M."/>
            <person name="Lawhon S.D."/>
            <person name="Norman K.N."/>
            <person name="Threadgill D.S."/>
            <person name="Ohta N."/>
            <person name="Vinasco J."/>
            <person name="Scott H.M."/>
        </authorList>
    </citation>
    <scope>NUCLEOTIDE SEQUENCE [LARGE SCALE GENOMIC DNA]</scope>
    <source>
        <strain evidence="1 2">241</strain>
    </source>
</reference>
<feature type="non-terminal residue" evidence="1">
    <location>
        <position position="1"/>
    </location>
</feature>
<organism evidence="1 2">
    <name type="scientific">Salmonella enterica subsp. enterica serovar 4,12:i:-</name>
    <dbReference type="NCBI Taxonomy" id="353569"/>
    <lineage>
        <taxon>Bacteria</taxon>
        <taxon>Pseudomonadati</taxon>
        <taxon>Pseudomonadota</taxon>
        <taxon>Gammaproteobacteria</taxon>
        <taxon>Enterobacterales</taxon>
        <taxon>Enterobacteriaceae</taxon>
        <taxon>Salmonella</taxon>
    </lineage>
</organism>
<proteinExistence type="predicted"/>
<comment type="caution">
    <text evidence="1">The sequence shown here is derived from an EMBL/GenBank/DDBJ whole genome shotgun (WGS) entry which is preliminary data.</text>
</comment>
<evidence type="ECO:0000313" key="2">
    <source>
        <dbReference type="Proteomes" id="UP000245840"/>
    </source>
</evidence>
<dbReference type="AlphaFoldDB" id="A0A9X7KJ25"/>
<accession>A0A9X7KJ25</accession>
<dbReference type="Proteomes" id="UP000245840">
    <property type="component" value="Unassembled WGS sequence"/>
</dbReference>
<dbReference type="EMBL" id="QDLK01000086">
    <property type="protein sequence ID" value="PVI69661.1"/>
    <property type="molecule type" value="Genomic_DNA"/>
</dbReference>
<sequence>FIVGGPVGDFELLLCHGTVCVVGKMRDLILQLSKSSIYSTKPIDFPPTETTG</sequence>
<name>A0A9X7KJ25_SALET</name>
<protein>
    <submittedName>
        <fullName evidence="1">PTS fructose IIA subunit</fullName>
    </submittedName>
</protein>
<gene>
    <name evidence="1" type="ORF">C4866_19600</name>
</gene>
<evidence type="ECO:0000313" key="1">
    <source>
        <dbReference type="EMBL" id="PVI69661.1"/>
    </source>
</evidence>